<evidence type="ECO:0000313" key="1">
    <source>
        <dbReference type="EMBL" id="MBK1869010.1"/>
    </source>
</evidence>
<proteinExistence type="predicted"/>
<protein>
    <submittedName>
        <fullName evidence="1">Sugar ABC transporter permease</fullName>
    </submittedName>
</protein>
<gene>
    <name evidence="1" type="ORF">JHL16_21805</name>
</gene>
<evidence type="ECO:0000313" key="2">
    <source>
        <dbReference type="Proteomes" id="UP000616151"/>
    </source>
</evidence>
<organism evidence="1 2">
    <name type="scientific">Taklimakanibacter albus</name>
    <dbReference type="NCBI Taxonomy" id="2800327"/>
    <lineage>
        <taxon>Bacteria</taxon>
        <taxon>Pseudomonadati</taxon>
        <taxon>Pseudomonadota</taxon>
        <taxon>Alphaproteobacteria</taxon>
        <taxon>Hyphomicrobiales</taxon>
        <taxon>Aestuariivirgaceae</taxon>
        <taxon>Taklimakanibacter</taxon>
    </lineage>
</organism>
<reference evidence="1" key="1">
    <citation type="submission" date="2021-01" db="EMBL/GenBank/DDBJ databases">
        <authorList>
            <person name="Sun Q."/>
        </authorList>
    </citation>
    <scope>NUCLEOTIDE SEQUENCE</scope>
    <source>
        <strain evidence="1">YIM B02566</strain>
    </source>
</reference>
<dbReference type="Proteomes" id="UP000616151">
    <property type="component" value="Unassembled WGS sequence"/>
</dbReference>
<name>A0ACC5R8R7_9HYPH</name>
<keyword evidence="2" id="KW-1185">Reference proteome</keyword>
<sequence>MASAASGKGALAGGRVVYIAMLAPALCLLFLTIVPFLDGVYTSLTNEKLYAGVTRFVGFANYLKLAQNPTFWIALGNTLLYAGLATLIQIPLGLAVALLLDVPSKVQWFFRSTIALPLLIPPVVAGLMWKTMMQPQSGVLNWLLAQVGLPPFAWLSDPSTALVSIVLIDTWLFMPLAAIILLAGLQSISGEVLEAARIDGANAWQTIRHIKLQALKPYIVLVAMFRIPDALKSLEIIYATTRGGPLNATRTLHVMAYEEAYRWSSLGRAMAIVFILWVLSYIFSAILLTLWRKEETRFHGR</sequence>
<dbReference type="EMBL" id="JAENHL010000007">
    <property type="protein sequence ID" value="MBK1869010.1"/>
    <property type="molecule type" value="Genomic_DNA"/>
</dbReference>
<comment type="caution">
    <text evidence="1">The sequence shown here is derived from an EMBL/GenBank/DDBJ whole genome shotgun (WGS) entry which is preliminary data.</text>
</comment>
<accession>A0ACC5R8R7</accession>